<feature type="compositionally biased region" description="Basic residues" evidence="1">
    <location>
        <begin position="50"/>
        <end position="61"/>
    </location>
</feature>
<comment type="caution">
    <text evidence="2">The sequence shown here is derived from an EMBL/GenBank/DDBJ whole genome shotgun (WGS) entry which is preliminary data.</text>
</comment>
<dbReference type="SUPFAM" id="SSF56059">
    <property type="entry name" value="Glutathione synthetase ATP-binding domain-like"/>
    <property type="match status" value="1"/>
</dbReference>
<evidence type="ECO:0000256" key="1">
    <source>
        <dbReference type="SAM" id="MobiDB-lite"/>
    </source>
</evidence>
<evidence type="ECO:0000313" key="3">
    <source>
        <dbReference type="Proteomes" id="UP000187209"/>
    </source>
</evidence>
<dbReference type="Pfam" id="PF03133">
    <property type="entry name" value="TTL"/>
    <property type="match status" value="1"/>
</dbReference>
<evidence type="ECO:0008006" key="4">
    <source>
        <dbReference type="Google" id="ProtNLM"/>
    </source>
</evidence>
<dbReference type="InterPro" id="IPR004344">
    <property type="entry name" value="TTL/TTLL_fam"/>
</dbReference>
<dbReference type="OrthoDB" id="435398at2759"/>
<dbReference type="Proteomes" id="UP000187209">
    <property type="component" value="Unassembled WGS sequence"/>
</dbReference>
<dbReference type="PROSITE" id="PS51221">
    <property type="entry name" value="TTL"/>
    <property type="match status" value="1"/>
</dbReference>
<reference evidence="2 3" key="1">
    <citation type="submission" date="2016-11" db="EMBL/GenBank/DDBJ databases">
        <title>The macronuclear genome of Stentor coeruleus: a giant cell with tiny introns.</title>
        <authorList>
            <person name="Slabodnick M."/>
            <person name="Ruby J.G."/>
            <person name="Reiff S.B."/>
            <person name="Swart E.C."/>
            <person name="Gosai S."/>
            <person name="Prabakaran S."/>
            <person name="Witkowska E."/>
            <person name="Larue G.E."/>
            <person name="Fisher S."/>
            <person name="Freeman R.M."/>
            <person name="Gunawardena J."/>
            <person name="Chu W."/>
            <person name="Stover N.A."/>
            <person name="Gregory B.D."/>
            <person name="Nowacki M."/>
            <person name="Derisi J."/>
            <person name="Roy S.W."/>
            <person name="Marshall W.F."/>
            <person name="Sood P."/>
        </authorList>
    </citation>
    <scope>NUCLEOTIDE SEQUENCE [LARGE SCALE GENOMIC DNA]</scope>
    <source>
        <strain evidence="2">WM001</strain>
    </source>
</reference>
<dbReference type="EMBL" id="MPUH01000057">
    <property type="protein sequence ID" value="OMJ92635.1"/>
    <property type="molecule type" value="Genomic_DNA"/>
</dbReference>
<proteinExistence type="predicted"/>
<accession>A0A1R2CUH9</accession>
<protein>
    <recommendedName>
        <fullName evidence="4">Tubulin--tyrosine ligase-like protein 9</fullName>
    </recommendedName>
</protein>
<organism evidence="2 3">
    <name type="scientific">Stentor coeruleus</name>
    <dbReference type="NCBI Taxonomy" id="5963"/>
    <lineage>
        <taxon>Eukaryota</taxon>
        <taxon>Sar</taxon>
        <taxon>Alveolata</taxon>
        <taxon>Ciliophora</taxon>
        <taxon>Postciliodesmatophora</taxon>
        <taxon>Heterotrichea</taxon>
        <taxon>Heterotrichida</taxon>
        <taxon>Stentoridae</taxon>
        <taxon>Stentor</taxon>
    </lineage>
</organism>
<keyword evidence="3" id="KW-1185">Reference proteome</keyword>
<name>A0A1R2CUH9_9CILI</name>
<feature type="region of interest" description="Disordered" evidence="1">
    <location>
        <begin position="13"/>
        <end position="64"/>
    </location>
</feature>
<dbReference type="Gene3D" id="3.30.470.20">
    <property type="entry name" value="ATP-grasp fold, B domain"/>
    <property type="match status" value="1"/>
</dbReference>
<sequence length="649" mass="75659">MQVIQKYLLNKKFDDPPEEVQPPVNPQFKTFDTTKYAPVLTTKTTERKPNPKSKSKLKSKSKNLSLHLKPHRFSQLHTKSRDASIHVTRDVSPISHSSLAKLSLSTTSHTLKKHRRPKETSSSVDIIKSSVRFIKKPNKIRTPKKHLTKSPRKLHRTPVTEISLSRESSRTRDIKPKIKVDIEKAWRKILNTSNGIEVYTKSASCYTVFIGKGNNSIMVKSLFLKRPWWKVVENKETANFVWTQWKDKMFIAELKECNGRPVVKDEQIFNVVKKTMNKLQNGRFIGSADLENIGFDLIQKSNSYIQLVCDKIQSDKQRLYNKLEFNNCLTNKRELYMTMRNYYNATSQSVFDKIPLTFTVESQDDLEYQGFLEYYNRFEAEKKETHSQNLWIIKPGEFTNRGNGISVCQTLEEINAIIKPVSEKSYIIQKYIENPLLINKRKFDIRCYAMITSINGVIQGYFYMDGYLRTTSKEFNIEEISNPFIHLTNDAIQKHSAEYGKYETGNKLSYREFQKYLDQNFPDKKVNFITNILPQIKEIVKDTMKGSFLKIDKNKRLHCMEVLGYDFMIDKNFKPWLIEINTNPCLETTSPHLRNIIPAMLDNALKITLDTLFPPPACHKTVFLGKNRFELVFHEDIDGRVLIDLLEKT</sequence>
<gene>
    <name evidence="2" type="ORF">SteCoe_4506</name>
</gene>
<evidence type="ECO:0000313" key="2">
    <source>
        <dbReference type="EMBL" id="OMJ92635.1"/>
    </source>
</evidence>
<dbReference type="AlphaFoldDB" id="A0A1R2CUH9"/>
<dbReference type="PANTHER" id="PTHR46069">
    <property type="entry name" value="TUBULIN TYROSINE LIGASE"/>
    <property type="match status" value="1"/>
</dbReference>
<dbReference type="PANTHER" id="PTHR46069:SF1">
    <property type="entry name" value="CHROMOSOME UNDETERMINED SCAFFOLD_125, WHOLE GENOME SHOTGUN SEQUENCE"/>
    <property type="match status" value="1"/>
</dbReference>